<proteinExistence type="predicted"/>
<dbReference type="Proteomes" id="UP001163828">
    <property type="component" value="Unassembled WGS sequence"/>
</dbReference>
<organism evidence="1 2">
    <name type="scientific">Lentinula boryana</name>
    <dbReference type="NCBI Taxonomy" id="40481"/>
    <lineage>
        <taxon>Eukaryota</taxon>
        <taxon>Fungi</taxon>
        <taxon>Dikarya</taxon>
        <taxon>Basidiomycota</taxon>
        <taxon>Agaricomycotina</taxon>
        <taxon>Agaricomycetes</taxon>
        <taxon>Agaricomycetidae</taxon>
        <taxon>Agaricales</taxon>
        <taxon>Marasmiineae</taxon>
        <taxon>Omphalotaceae</taxon>
        <taxon>Lentinula</taxon>
    </lineage>
</organism>
<comment type="caution">
    <text evidence="1">The sequence shown here is derived from an EMBL/GenBank/DDBJ whole genome shotgun (WGS) entry which is preliminary data.</text>
</comment>
<gene>
    <name evidence="1" type="ORF">F5050DRAFT_1540332</name>
</gene>
<keyword evidence="2" id="KW-1185">Reference proteome</keyword>
<evidence type="ECO:0000313" key="1">
    <source>
        <dbReference type="EMBL" id="KAJ3994048.1"/>
    </source>
</evidence>
<evidence type="ECO:0000313" key="2">
    <source>
        <dbReference type="Proteomes" id="UP001163828"/>
    </source>
</evidence>
<reference evidence="1" key="1">
    <citation type="submission" date="2022-08" db="EMBL/GenBank/DDBJ databases">
        <authorList>
            <consortium name="DOE Joint Genome Institute"/>
            <person name="Min B."/>
            <person name="Riley R."/>
            <person name="Sierra-Patev S."/>
            <person name="Naranjo-Ortiz M."/>
            <person name="Looney B."/>
            <person name="Konkel Z."/>
            <person name="Slot J.C."/>
            <person name="Sakamoto Y."/>
            <person name="Steenwyk J.L."/>
            <person name="Rokas A."/>
            <person name="Carro J."/>
            <person name="Camarero S."/>
            <person name="Ferreira P."/>
            <person name="Molpeceres G."/>
            <person name="Ruiz-Duenas F.J."/>
            <person name="Serrano A."/>
            <person name="Henrissat B."/>
            <person name="Drula E."/>
            <person name="Hughes K.W."/>
            <person name="Mata J.L."/>
            <person name="Ishikawa N.K."/>
            <person name="Vargas-Isla R."/>
            <person name="Ushijima S."/>
            <person name="Smith C.A."/>
            <person name="Ahrendt S."/>
            <person name="Andreopoulos W."/>
            <person name="He G."/>
            <person name="Labutti K."/>
            <person name="Lipzen A."/>
            <person name="Ng V."/>
            <person name="Sandor L."/>
            <person name="Barry K."/>
            <person name="Martinez A.T."/>
            <person name="Xiao Y."/>
            <person name="Gibbons J.G."/>
            <person name="Terashima K."/>
            <person name="Hibbett D.S."/>
            <person name="Grigoriev I.V."/>
        </authorList>
    </citation>
    <scope>NUCLEOTIDE SEQUENCE</scope>
    <source>
        <strain evidence="1">TFB10827</strain>
    </source>
</reference>
<dbReference type="EMBL" id="MU790726">
    <property type="protein sequence ID" value="KAJ3994048.1"/>
    <property type="molecule type" value="Genomic_DNA"/>
</dbReference>
<protein>
    <submittedName>
        <fullName evidence="1">Uncharacterized protein</fullName>
    </submittedName>
</protein>
<feature type="non-terminal residue" evidence="1">
    <location>
        <position position="61"/>
    </location>
</feature>
<sequence length="61" mass="6391">ASSTSATWIEPSILDACPGYNLTNAVSQGATFTTNLYLAGTACNVFGTNLEILNLTVTYQS</sequence>
<feature type="non-terminal residue" evidence="1">
    <location>
        <position position="1"/>
    </location>
</feature>
<name>A0ABQ8Q6E4_9AGAR</name>
<accession>A0ABQ8Q6E4</accession>